<feature type="region of interest" description="Disordered" evidence="12">
    <location>
        <begin position="1"/>
        <end position="52"/>
    </location>
</feature>
<feature type="transmembrane region" description="Helical" evidence="11">
    <location>
        <begin position="959"/>
        <end position="977"/>
    </location>
</feature>
<dbReference type="Gene3D" id="1.10.287.70">
    <property type="match status" value="2"/>
</dbReference>
<feature type="compositionally biased region" description="Acidic residues" evidence="12">
    <location>
        <begin position="1683"/>
        <end position="1693"/>
    </location>
</feature>
<feature type="transmembrane region" description="Helical" evidence="11">
    <location>
        <begin position="1407"/>
        <end position="1429"/>
    </location>
</feature>
<dbReference type="InterPro" id="IPR014743">
    <property type="entry name" value="Cl-channel_core"/>
</dbReference>
<feature type="compositionally biased region" description="Polar residues" evidence="12">
    <location>
        <begin position="1"/>
        <end position="11"/>
    </location>
</feature>
<keyword evidence="2 11" id="KW-0813">Transport</keyword>
<dbReference type="InterPro" id="IPR051280">
    <property type="entry name" value="Cl-channel/antiporter"/>
</dbReference>
<feature type="transmembrane region" description="Helical" evidence="11">
    <location>
        <begin position="230"/>
        <end position="254"/>
    </location>
</feature>
<dbReference type="Proteomes" id="UP001165085">
    <property type="component" value="Unassembled WGS sequence"/>
</dbReference>
<reference evidence="15" key="1">
    <citation type="journal article" date="2023" name="Commun. Biol.">
        <title>Genome analysis of Parmales, the sister group of diatoms, reveals the evolutionary specialization of diatoms from phago-mixotrophs to photoautotrophs.</title>
        <authorList>
            <person name="Ban H."/>
            <person name="Sato S."/>
            <person name="Yoshikawa S."/>
            <person name="Yamada K."/>
            <person name="Nakamura Y."/>
            <person name="Ichinomiya M."/>
            <person name="Sato N."/>
            <person name="Blanc-Mathieu R."/>
            <person name="Endo H."/>
            <person name="Kuwata A."/>
            <person name="Ogata H."/>
        </authorList>
    </citation>
    <scope>NUCLEOTIDE SEQUENCE [LARGE SCALE GENOMIC DNA]</scope>
    <source>
        <strain evidence="15">NIES 3701</strain>
    </source>
</reference>
<evidence type="ECO:0000256" key="6">
    <source>
        <dbReference type="ARBA" id="ARBA00023065"/>
    </source>
</evidence>
<feature type="domain" description="CBS" evidence="13">
    <location>
        <begin position="626"/>
        <end position="682"/>
    </location>
</feature>
<dbReference type="OrthoDB" id="416585at2759"/>
<feature type="domain" description="CBS" evidence="13">
    <location>
        <begin position="685"/>
        <end position="741"/>
    </location>
</feature>
<dbReference type="Pfam" id="PF00654">
    <property type="entry name" value="Voltage_CLC"/>
    <property type="match status" value="1"/>
</dbReference>
<feature type="transmembrane region" description="Helical" evidence="11">
    <location>
        <begin position="1336"/>
        <end position="1357"/>
    </location>
</feature>
<feature type="transmembrane region" description="Helical" evidence="11">
    <location>
        <begin position="1105"/>
        <end position="1127"/>
    </location>
</feature>
<keyword evidence="8 11" id="KW-0472">Membrane</keyword>
<name>A0A9W7AUD5_9STRA</name>
<keyword evidence="5 11" id="KW-1133">Transmembrane helix</keyword>
<keyword evidence="6 11" id="KW-0406">Ion transport</keyword>
<feature type="compositionally biased region" description="Basic and acidic residues" evidence="12">
    <location>
        <begin position="29"/>
        <end position="40"/>
    </location>
</feature>
<evidence type="ECO:0000256" key="5">
    <source>
        <dbReference type="ARBA" id="ARBA00022989"/>
    </source>
</evidence>
<dbReference type="GO" id="GO:0005765">
    <property type="term" value="C:lysosomal membrane"/>
    <property type="evidence" value="ECO:0007669"/>
    <property type="project" value="TreeGrafter"/>
</dbReference>
<dbReference type="PANTHER" id="PTHR11689:SF136">
    <property type="entry name" value="H(+)_CL(-) EXCHANGE TRANSPORTER 7"/>
    <property type="match status" value="1"/>
</dbReference>
<dbReference type="InterPro" id="IPR046342">
    <property type="entry name" value="CBS_dom_sf"/>
</dbReference>
<evidence type="ECO:0000256" key="7">
    <source>
        <dbReference type="ARBA" id="ARBA00023122"/>
    </source>
</evidence>
<evidence type="ECO:0000256" key="10">
    <source>
        <dbReference type="PROSITE-ProRule" id="PRU00703"/>
    </source>
</evidence>
<protein>
    <recommendedName>
        <fullName evidence="11">Chloride channel protein</fullName>
    </recommendedName>
</protein>
<accession>A0A9W7AUD5</accession>
<evidence type="ECO:0000256" key="11">
    <source>
        <dbReference type="RuleBase" id="RU361221"/>
    </source>
</evidence>
<feature type="transmembrane region" description="Helical" evidence="11">
    <location>
        <begin position="1260"/>
        <end position="1277"/>
    </location>
</feature>
<keyword evidence="7 10" id="KW-0129">CBS domain</keyword>
<feature type="transmembrane region" description="Helical" evidence="11">
    <location>
        <begin position="492"/>
        <end position="518"/>
    </location>
</feature>
<feature type="transmembrane region" description="Helical" evidence="11">
    <location>
        <begin position="572"/>
        <end position="589"/>
    </location>
</feature>
<evidence type="ECO:0000256" key="2">
    <source>
        <dbReference type="ARBA" id="ARBA00022448"/>
    </source>
</evidence>
<evidence type="ECO:0000313" key="15">
    <source>
        <dbReference type="Proteomes" id="UP001165085"/>
    </source>
</evidence>
<evidence type="ECO:0000313" key="14">
    <source>
        <dbReference type="EMBL" id="GMH74110.1"/>
    </source>
</evidence>
<dbReference type="EMBL" id="BRXY01000176">
    <property type="protein sequence ID" value="GMH74110.1"/>
    <property type="molecule type" value="Genomic_DNA"/>
</dbReference>
<dbReference type="Pfam" id="PF00520">
    <property type="entry name" value="Ion_trans"/>
    <property type="match status" value="2"/>
</dbReference>
<dbReference type="Pfam" id="PF00571">
    <property type="entry name" value="CBS"/>
    <property type="match status" value="2"/>
</dbReference>
<dbReference type="InterPro" id="IPR001807">
    <property type="entry name" value="ClC"/>
</dbReference>
<feature type="region of interest" description="Disordered" evidence="12">
    <location>
        <begin position="1683"/>
        <end position="1738"/>
    </location>
</feature>
<feature type="transmembrane region" description="Helical" evidence="11">
    <location>
        <begin position="76"/>
        <end position="94"/>
    </location>
</feature>
<dbReference type="PANTHER" id="PTHR11689">
    <property type="entry name" value="CHLORIDE CHANNEL PROTEIN CLC FAMILY MEMBER"/>
    <property type="match status" value="1"/>
</dbReference>
<feature type="compositionally biased region" description="Gly residues" evidence="12">
    <location>
        <begin position="1716"/>
        <end position="1725"/>
    </location>
</feature>
<evidence type="ECO:0000256" key="8">
    <source>
        <dbReference type="ARBA" id="ARBA00023136"/>
    </source>
</evidence>
<keyword evidence="9 11" id="KW-0868">Chloride</keyword>
<comment type="caution">
    <text evidence="14">The sequence shown here is derived from an EMBL/GenBank/DDBJ whole genome shotgun (WGS) entry which is preliminary data.</text>
</comment>
<feature type="transmembrane region" description="Helical" evidence="11">
    <location>
        <begin position="353"/>
        <end position="373"/>
    </location>
</feature>
<feature type="transmembrane region" description="Helical" evidence="11">
    <location>
        <begin position="1576"/>
        <end position="1598"/>
    </location>
</feature>
<dbReference type="CDD" id="cd04591">
    <property type="entry name" value="CBS_pair_voltage-gated_CLC_euk_bac"/>
    <property type="match status" value="1"/>
</dbReference>
<feature type="transmembrane region" description="Helical" evidence="11">
    <location>
        <begin position="1363"/>
        <end position="1381"/>
    </location>
</feature>
<keyword evidence="15" id="KW-1185">Reference proteome</keyword>
<dbReference type="Gene3D" id="3.10.580.10">
    <property type="entry name" value="CBS-domain"/>
    <property type="match status" value="1"/>
</dbReference>
<feature type="compositionally biased region" description="Gly residues" evidence="12">
    <location>
        <begin position="1695"/>
        <end position="1705"/>
    </location>
</feature>
<evidence type="ECO:0000256" key="1">
    <source>
        <dbReference type="ARBA" id="ARBA00004141"/>
    </source>
</evidence>
<keyword evidence="3 11" id="KW-0812">Transmembrane</keyword>
<dbReference type="GO" id="GO:0005254">
    <property type="term" value="F:chloride channel activity"/>
    <property type="evidence" value="ECO:0007669"/>
    <property type="project" value="UniProtKB-UniRule"/>
</dbReference>
<dbReference type="SUPFAM" id="SSF81340">
    <property type="entry name" value="Clc chloride channel"/>
    <property type="match status" value="1"/>
</dbReference>
<feature type="transmembrane region" description="Helical" evidence="11">
    <location>
        <begin position="311"/>
        <end position="333"/>
    </location>
</feature>
<evidence type="ECO:0000256" key="3">
    <source>
        <dbReference type="ARBA" id="ARBA00022692"/>
    </source>
</evidence>
<comment type="subcellular location">
    <subcellularLocation>
        <location evidence="1 11">Membrane</location>
        <topology evidence="1 11">Multi-pass membrane protein</topology>
    </subcellularLocation>
</comment>
<organism evidence="14 15">
    <name type="scientific">Triparma strigata</name>
    <dbReference type="NCBI Taxonomy" id="1606541"/>
    <lineage>
        <taxon>Eukaryota</taxon>
        <taxon>Sar</taxon>
        <taxon>Stramenopiles</taxon>
        <taxon>Ochrophyta</taxon>
        <taxon>Bolidophyceae</taxon>
        <taxon>Parmales</taxon>
        <taxon>Triparmaceae</taxon>
        <taxon>Triparma</taxon>
    </lineage>
</organism>
<dbReference type="Gene3D" id="1.10.3080.10">
    <property type="entry name" value="Clc chloride channel"/>
    <property type="match status" value="1"/>
</dbReference>
<feature type="transmembrane region" description="Helical" evidence="11">
    <location>
        <begin position="1027"/>
        <end position="1046"/>
    </location>
</feature>
<feature type="region of interest" description="Disordered" evidence="12">
    <location>
        <begin position="776"/>
        <end position="806"/>
    </location>
</feature>
<feature type="compositionally biased region" description="Polar residues" evidence="12">
    <location>
        <begin position="776"/>
        <end position="787"/>
    </location>
</feature>
<evidence type="ECO:0000256" key="12">
    <source>
        <dbReference type="SAM" id="MobiDB-lite"/>
    </source>
</evidence>
<dbReference type="PRINTS" id="PR00762">
    <property type="entry name" value="CLCHANNEL"/>
</dbReference>
<dbReference type="SUPFAM" id="SSF81324">
    <property type="entry name" value="Voltage-gated potassium channels"/>
    <property type="match status" value="2"/>
</dbReference>
<sequence length="1792" mass="199809">MGKPLNQSIPEDSTEAPPLHELPHDDDDREHGDGEHDHEHSHHHHVPSADEQAKMNTFESRSHLTKFYSSPNRRTAWMAAGLVGLCVGIVSFVIHKMTSLIQNWRFETVSNMVEEMHHVNSPYNPATIAIMSGILTTVIALPGCIGTIFHPSAASSGIPAIIAYINGVSLDEHVSFKTGLATVVGVICSVFSGLVCGPEGPIIHIGACIGDFVGQIIPNIGKDGLTRRNLVALGAGAGVSAAFLAPTAGVILVIEELAFFSVEELHKTFFACITAYGTSYGLRSLTTNNNFLELEWNVGVHDDPECKNSVYTVPFFAILGAMCGLVGALFNYLNIHVIGSLRKKYNQSWHKVLVVFVMCMVTSLLFVLVPFAGNCQKATIGTMYDRFDPTYGNGESPPKRAFCPHHEWDKEIDAMEREQAGEDQPWLEVSLVNKTVWGEESYREILVGFNCEDSEYSPLASLVFQPAPEAIKVLFQQGMARALPFEALFTAFLLYFMLAILTAGLSLPTGLVIPYIFMGGCLGRMSGQFIHALGYHIDIGFMAVVGAGAMMAGSGRICLFMTVVMVEITNDLQMAPPIAIATLTAVFIGNKFNHGYYHEQIHSQNLPFVEDEPDELQEAAAIEEVMGRDVVVLSSDISAPAAFSQVCSTPHNGFPVVDSGGVLVGLVSRRLLEEAKPGSLVSDCMDYSPLVARPMDALGRTLRLFRRMGCRHLPIVDSNFKPVGILTRKDLLPWVIPSMESDAKFAFGDEAQREEAANSNREASIGGSGSISSVGTFARSSSTSANSGAARPSSRKKKEFEKRRSTVRLSVNPIVSQKSSMMDDSAGGNLTERDLNIMKKATSSRKLLEFKEEAELPSETKAAFYLAAGVKGMKAVPLNLGNYRWYRIQVSNLWRAIVFATALLLMAGGFFEQPRPKWSWREKHLSPGVTAAIEILIILTQVFDYFLKAKSGMLRGKGSLLSHFQLFSCLFILGEVITLAAGDNWDGLYYRWRVGRLLRSFILLLSSRDGLFVFRHTALCLTPLMKVFSLALFVIAVFSLVFYQMFSEAKDAWEEPFPYFSDYFHSIDSLIVAMTTANFPDVMMPYYQVGTKNFNVEIANNLTSLLFACYMIFNHFLLSNVFLTTIFHKFSALGESRAIKMARRRRHIFIECFMGLSEGEEHVSYEKFCKLYIVLKEERLLPWALPSPVKGCAPIEATLFKALAREAPDKGLVFHEFIKLTDVLQQKLEYENQLGSFNRPNAAQLEKIQGIRSFVKSQRFDYTICLLLICNATNIYFRQKALKGCGYVAGSSNTETCLEEVPSKCEDATLIPNILNLMFSCLFCVEFAMRCVARVFVFDIFGLGDMLIIIFCFISDIIALSYFKFWTCSYLAAPVIVLRYLRFARTLSQIQVYTAILNCLKNVIRSLGAFFISLFAFLNAFAVIGMSMFEGDEILKITPSESDVDSYCRLDQSYKLHIPYLGETINATKRGLFCDNPHQNETVYNSECYMFYGNEGHKDHIPCEFLNPHLKGTKFEAEGYYHLNFKSYWNVMVVLFALLLVNNWHIIKDGYGEAWKVKYDAGHAAWRNTNGFRAHLFFYSFWLIAVILQMSILFNMIFESFSIEMQSLEKKSARDRAQNKIQSRFRRAEGAGIKRRLIIRRKLSALADVAAKKYEIEIKETNRQVDLAMMSLLRGNVRYEDEDELEEGDEEFGDASGGRGGGGRPVSGLFNNSSGSGSGRGGRGRPGVEMSNLSSTMKEAELDSIIQKQVKESARLVREKSKKGMLAGSFKLGQDSRGILASEDEEDDNMYL</sequence>
<dbReference type="SMART" id="SM00116">
    <property type="entry name" value="CBS"/>
    <property type="match status" value="2"/>
</dbReference>
<feature type="transmembrane region" description="Helical" evidence="11">
    <location>
        <begin position="931"/>
        <end position="947"/>
    </location>
</feature>
<dbReference type="InterPro" id="IPR027359">
    <property type="entry name" value="Volt_channel_dom_sf"/>
</dbReference>
<gene>
    <name evidence="14" type="ORF">TrST_g14329</name>
</gene>
<proteinExistence type="inferred from homology"/>
<comment type="similarity">
    <text evidence="11">Belongs to the chloride channel (TC 2.A.49) family.</text>
</comment>
<dbReference type="SUPFAM" id="SSF54631">
    <property type="entry name" value="CBS-domain pair"/>
    <property type="match status" value="1"/>
</dbReference>
<feature type="transmembrane region" description="Helical" evidence="11">
    <location>
        <begin position="893"/>
        <end position="911"/>
    </location>
</feature>
<evidence type="ECO:0000256" key="4">
    <source>
        <dbReference type="ARBA" id="ARBA00022737"/>
    </source>
</evidence>
<comment type="caution">
    <text evidence="11">Lacks conserved residue(s) required for the propagation of feature annotation.</text>
</comment>
<feature type="transmembrane region" description="Helical" evidence="11">
    <location>
        <begin position="539"/>
        <end position="566"/>
    </location>
</feature>
<evidence type="ECO:0000259" key="13">
    <source>
        <dbReference type="PROSITE" id="PS51371"/>
    </source>
</evidence>
<dbReference type="PROSITE" id="PS51371">
    <property type="entry name" value="CBS"/>
    <property type="match status" value="2"/>
</dbReference>
<evidence type="ECO:0000256" key="9">
    <source>
        <dbReference type="ARBA" id="ARBA00023214"/>
    </source>
</evidence>
<dbReference type="InterPro" id="IPR000644">
    <property type="entry name" value="CBS_dom"/>
</dbReference>
<feature type="transmembrane region" description="Helical" evidence="11">
    <location>
        <begin position="126"/>
        <end position="149"/>
    </location>
</feature>
<dbReference type="Gene3D" id="1.20.120.350">
    <property type="entry name" value="Voltage-gated potassium channels. Chain C"/>
    <property type="match status" value="1"/>
</dbReference>
<feature type="transmembrane region" description="Helical" evidence="11">
    <location>
        <begin position="1528"/>
        <end position="1547"/>
    </location>
</feature>
<keyword evidence="4" id="KW-0677">Repeat</keyword>
<dbReference type="InterPro" id="IPR005821">
    <property type="entry name" value="Ion_trans_dom"/>
</dbReference>